<dbReference type="Gene3D" id="3.50.30.30">
    <property type="match status" value="1"/>
</dbReference>
<dbReference type="SUPFAM" id="SSF52025">
    <property type="entry name" value="PA domain"/>
    <property type="match status" value="1"/>
</dbReference>
<evidence type="ECO:0000256" key="4">
    <source>
        <dbReference type="SAM" id="Coils"/>
    </source>
</evidence>
<keyword evidence="8" id="KW-1185">Reference proteome</keyword>
<evidence type="ECO:0000313" key="7">
    <source>
        <dbReference type="EnsemblProtists" id="PYU1_T006355"/>
    </source>
</evidence>
<feature type="compositionally biased region" description="Polar residues" evidence="5">
    <location>
        <begin position="930"/>
        <end position="945"/>
    </location>
</feature>
<dbReference type="Pfam" id="PF02225">
    <property type="entry name" value="PA"/>
    <property type="match status" value="1"/>
</dbReference>
<dbReference type="PROSITE" id="PS50096">
    <property type="entry name" value="IQ"/>
    <property type="match status" value="1"/>
</dbReference>
<dbReference type="PANTHER" id="PTHR24198">
    <property type="entry name" value="ANKYRIN REPEAT AND PROTEIN KINASE DOMAIN-CONTAINING PROTEIN"/>
    <property type="match status" value="1"/>
</dbReference>
<evidence type="ECO:0000256" key="3">
    <source>
        <dbReference type="PROSITE-ProRule" id="PRU00023"/>
    </source>
</evidence>
<dbReference type="InterPro" id="IPR036770">
    <property type="entry name" value="Ankyrin_rpt-contain_sf"/>
</dbReference>
<dbReference type="EMBL" id="GL376604">
    <property type="status" value="NOT_ANNOTATED_CDS"/>
    <property type="molecule type" value="Genomic_DNA"/>
</dbReference>
<feature type="region of interest" description="Disordered" evidence="5">
    <location>
        <begin position="917"/>
        <end position="945"/>
    </location>
</feature>
<dbReference type="PROSITE" id="PS50088">
    <property type="entry name" value="ANK_REPEAT"/>
    <property type="match status" value="4"/>
</dbReference>
<dbReference type="EnsemblProtists" id="PYU1_T006355">
    <property type="protein sequence ID" value="PYU1_T006355"/>
    <property type="gene ID" value="PYU1_G006343"/>
</dbReference>
<evidence type="ECO:0000256" key="2">
    <source>
        <dbReference type="ARBA" id="ARBA00023043"/>
    </source>
</evidence>
<dbReference type="Gene3D" id="1.20.5.5270">
    <property type="match status" value="1"/>
</dbReference>
<evidence type="ECO:0000256" key="1">
    <source>
        <dbReference type="ARBA" id="ARBA00022737"/>
    </source>
</evidence>
<dbReference type="Pfam" id="PF12796">
    <property type="entry name" value="Ank_2"/>
    <property type="match status" value="2"/>
</dbReference>
<dbReference type="PANTHER" id="PTHR24198:SF165">
    <property type="entry name" value="ANKYRIN REPEAT-CONTAINING PROTEIN-RELATED"/>
    <property type="match status" value="1"/>
</dbReference>
<feature type="repeat" description="ANK" evidence="3">
    <location>
        <begin position="220"/>
        <end position="252"/>
    </location>
</feature>
<proteinExistence type="predicted"/>
<dbReference type="SUPFAM" id="SSF48403">
    <property type="entry name" value="Ankyrin repeat"/>
    <property type="match status" value="1"/>
</dbReference>
<dbReference type="InParanoid" id="K3WN13"/>
<dbReference type="InterPro" id="IPR003137">
    <property type="entry name" value="PA_domain"/>
</dbReference>
<name>K3WN13_GLOUD</name>
<dbReference type="AlphaFoldDB" id="K3WN13"/>
<dbReference type="InterPro" id="IPR002110">
    <property type="entry name" value="Ankyrin_rpt"/>
</dbReference>
<accession>K3WN13</accession>
<evidence type="ECO:0000259" key="6">
    <source>
        <dbReference type="Pfam" id="PF02225"/>
    </source>
</evidence>
<feature type="coiled-coil region" evidence="4">
    <location>
        <begin position="453"/>
        <end position="480"/>
    </location>
</feature>
<reference evidence="8" key="2">
    <citation type="submission" date="2010-04" db="EMBL/GenBank/DDBJ databases">
        <authorList>
            <person name="Buell R."/>
            <person name="Hamilton J."/>
            <person name="Hostetler J."/>
        </authorList>
    </citation>
    <scope>NUCLEOTIDE SEQUENCE [LARGE SCALE GENOMIC DNA]</scope>
    <source>
        <strain evidence="8">DAOM:BR144</strain>
    </source>
</reference>
<feature type="repeat" description="ANK" evidence="3">
    <location>
        <begin position="340"/>
        <end position="372"/>
    </location>
</feature>
<dbReference type="PROSITE" id="PS50297">
    <property type="entry name" value="ANK_REP_REGION"/>
    <property type="match status" value="3"/>
</dbReference>
<keyword evidence="1" id="KW-0677">Repeat</keyword>
<reference evidence="7" key="3">
    <citation type="submission" date="2015-02" db="UniProtKB">
        <authorList>
            <consortium name="EnsemblProtists"/>
        </authorList>
    </citation>
    <scope>IDENTIFICATION</scope>
    <source>
        <strain evidence="7">DAOM BR144</strain>
    </source>
</reference>
<dbReference type="SMART" id="SM00248">
    <property type="entry name" value="ANK"/>
    <property type="match status" value="5"/>
</dbReference>
<dbReference type="VEuPathDB" id="FungiDB:PYU1_G006343"/>
<organism evidence="7 8">
    <name type="scientific">Globisporangium ultimum (strain ATCC 200006 / CBS 805.95 / DAOM BR144)</name>
    <name type="common">Pythium ultimum</name>
    <dbReference type="NCBI Taxonomy" id="431595"/>
    <lineage>
        <taxon>Eukaryota</taxon>
        <taxon>Sar</taxon>
        <taxon>Stramenopiles</taxon>
        <taxon>Oomycota</taxon>
        <taxon>Peronosporomycetes</taxon>
        <taxon>Pythiales</taxon>
        <taxon>Pythiaceae</taxon>
        <taxon>Globisporangium</taxon>
    </lineage>
</organism>
<dbReference type="STRING" id="431595.K3WN13"/>
<evidence type="ECO:0000313" key="8">
    <source>
        <dbReference type="Proteomes" id="UP000019132"/>
    </source>
</evidence>
<protein>
    <recommendedName>
        <fullName evidence="6">PA domain-containing protein</fullName>
    </recommendedName>
</protein>
<feature type="repeat" description="ANK" evidence="3">
    <location>
        <begin position="253"/>
        <end position="278"/>
    </location>
</feature>
<keyword evidence="4" id="KW-0175">Coiled coil</keyword>
<dbReference type="Proteomes" id="UP000019132">
    <property type="component" value="Unassembled WGS sequence"/>
</dbReference>
<dbReference type="OMA" id="YEICFAP"/>
<keyword evidence="2 3" id="KW-0040">ANK repeat</keyword>
<feature type="repeat" description="ANK" evidence="3">
    <location>
        <begin position="296"/>
        <end position="328"/>
    </location>
</feature>
<evidence type="ECO:0000256" key="5">
    <source>
        <dbReference type="SAM" id="MobiDB-lite"/>
    </source>
</evidence>
<feature type="domain" description="PA" evidence="6">
    <location>
        <begin position="40"/>
        <end position="129"/>
    </location>
</feature>
<dbReference type="HOGENOM" id="CLU_007615_0_0_1"/>
<sequence length="945" mass="104921">MVAKSPLFAFVQWSSDSSFYQYHYAPLSDFCLAGNNTIYEGKLVACDPILADEPQLRNAHDLSNAIALVKRGACTFPAKLERIQCCGAIAAIVGNDDVKNPDAAFMMSVDKIKVDHVTIPSVMVSLNIFEQLVAEKVSYIRILCFSGKSAAAFMLNTGNSISLTEVPLPSGTGGSEEDDVLRQFHEACRQGDHGGCQRILDENCSDDLEKRELVKRMDVNHLMALHHACVGGNEHVVSLLTRIGASVDSMDIAIQTPLHVACLHGHSSCVRRLVQAGAAQPAVGDIGSMTMKQNIGGSTPLHYAAAAGSTDCLEILLTANARVDVDGKYLFDGVNVVDNDGATPLHIACRSAHTDCSMYLIAANANLDAVDKSGYTPLRICCEMVNEPEFETASLHVIEKLVSAGAAMRERHDKQGVIDSNSLFLDHIESKTLKRELEVMYLRHESQLSQRRFESSQQEISILKAQISQMQIEVKHLAEQNALVLKTDAVRTNSIQAQQVQIDQLHVQMKTILQLLQSQNEGSTSTASTVCGPDEETLAQEAALARDLGKKFCREKKFTIAEMYFEKSLELFPLPGVQRLVQQAKRLHRDAEQCKKSSVVSCLSEKRILGKAKLIEEFRKSFAKSNAPDRVRQSIEREVSKLDSLQEGSSEFEMAQKWIEWLVMLPWGDPFSGLQNAEFYLSNPDIFEQIDALEEEERRRHLDLAARTIQRAFCEHYSGHMLRRSIASVCIQSAVRGFLARRTKRVLLQQRYDDENQRGRSGNFDVGTGDYTDTQETAIVRPVDYSSCVDPAALTRLRCKNSKVVAGVHFIQVSHDMRAKLHSPSGSPFHVLQLVRAKPTGKMDVSGALTISTGRKSDLYFVWSRWRDDSTNNNSCQCVLSGPYDQLGPAQQRYERIFREQHQKQFVIAPPLIEDSPTWPLRSSDKPSGVQDSSGSRIQLSTLSA</sequence>
<dbReference type="Gene3D" id="1.25.40.20">
    <property type="entry name" value="Ankyrin repeat-containing domain"/>
    <property type="match status" value="2"/>
</dbReference>
<reference evidence="8" key="1">
    <citation type="journal article" date="2010" name="Genome Biol.">
        <title>Genome sequence of the necrotrophic plant pathogen Pythium ultimum reveals original pathogenicity mechanisms and effector repertoire.</title>
        <authorList>
            <person name="Levesque C.A."/>
            <person name="Brouwer H."/>
            <person name="Cano L."/>
            <person name="Hamilton J.P."/>
            <person name="Holt C."/>
            <person name="Huitema E."/>
            <person name="Raffaele S."/>
            <person name="Robideau G.P."/>
            <person name="Thines M."/>
            <person name="Win J."/>
            <person name="Zerillo M.M."/>
            <person name="Beakes G.W."/>
            <person name="Boore J.L."/>
            <person name="Busam D."/>
            <person name="Dumas B."/>
            <person name="Ferriera S."/>
            <person name="Fuerstenberg S.I."/>
            <person name="Gachon C.M."/>
            <person name="Gaulin E."/>
            <person name="Govers F."/>
            <person name="Grenville-Briggs L."/>
            <person name="Horner N."/>
            <person name="Hostetler J."/>
            <person name="Jiang R.H."/>
            <person name="Johnson J."/>
            <person name="Krajaejun T."/>
            <person name="Lin H."/>
            <person name="Meijer H.J."/>
            <person name="Moore B."/>
            <person name="Morris P."/>
            <person name="Phuntmart V."/>
            <person name="Puiu D."/>
            <person name="Shetty J."/>
            <person name="Stajich J.E."/>
            <person name="Tripathy S."/>
            <person name="Wawra S."/>
            <person name="van West P."/>
            <person name="Whitty B.R."/>
            <person name="Coutinho P.M."/>
            <person name="Henrissat B."/>
            <person name="Martin F."/>
            <person name="Thomas P.D."/>
            <person name="Tyler B.M."/>
            <person name="De Vries R.P."/>
            <person name="Kamoun S."/>
            <person name="Yandell M."/>
            <person name="Tisserat N."/>
            <person name="Buell C.R."/>
        </authorList>
    </citation>
    <scope>NUCLEOTIDE SEQUENCE</scope>
    <source>
        <strain evidence="8">DAOM:BR144</strain>
    </source>
</reference>
<dbReference type="eggNOG" id="KOG4177">
    <property type="taxonomic scope" value="Eukaryota"/>
</dbReference>
<dbReference type="InterPro" id="IPR046450">
    <property type="entry name" value="PA_dom_sf"/>
</dbReference>